<dbReference type="PROSITE" id="PS51007">
    <property type="entry name" value="CYTC"/>
    <property type="match status" value="1"/>
</dbReference>
<evidence type="ECO:0000256" key="2">
    <source>
        <dbReference type="ARBA" id="ARBA00022617"/>
    </source>
</evidence>
<keyword evidence="1" id="KW-0813">Transport</keyword>
<keyword evidence="5 6" id="KW-0408">Iron</keyword>
<feature type="chain" id="PRO_5046506656" evidence="8">
    <location>
        <begin position="26"/>
        <end position="161"/>
    </location>
</feature>
<accession>A0ABT2E9P6</accession>
<name>A0ABT2E9P6_9GAMM</name>
<dbReference type="EMBL" id="JAJISC010000001">
    <property type="protein sequence ID" value="MCS2607820.1"/>
    <property type="molecule type" value="Genomic_DNA"/>
</dbReference>
<dbReference type="SUPFAM" id="SSF46626">
    <property type="entry name" value="Cytochrome c"/>
    <property type="match status" value="1"/>
</dbReference>
<organism evidence="10 11">
    <name type="scientific">Halomonas dongshanensis</name>
    <dbReference type="NCBI Taxonomy" id="2890835"/>
    <lineage>
        <taxon>Bacteria</taxon>
        <taxon>Pseudomonadati</taxon>
        <taxon>Pseudomonadota</taxon>
        <taxon>Gammaproteobacteria</taxon>
        <taxon>Oceanospirillales</taxon>
        <taxon>Halomonadaceae</taxon>
        <taxon>Halomonas</taxon>
    </lineage>
</organism>
<dbReference type="Gene3D" id="1.10.760.10">
    <property type="entry name" value="Cytochrome c-like domain"/>
    <property type="match status" value="1"/>
</dbReference>
<evidence type="ECO:0000256" key="1">
    <source>
        <dbReference type="ARBA" id="ARBA00022448"/>
    </source>
</evidence>
<feature type="domain" description="Cytochrome c" evidence="9">
    <location>
        <begin position="79"/>
        <end position="160"/>
    </location>
</feature>
<evidence type="ECO:0000256" key="8">
    <source>
        <dbReference type="SAM" id="SignalP"/>
    </source>
</evidence>
<dbReference type="PRINTS" id="PR00607">
    <property type="entry name" value="CYTCHROMECIE"/>
</dbReference>
<dbReference type="PANTHER" id="PTHR40942">
    <property type="match status" value="1"/>
</dbReference>
<dbReference type="InterPro" id="IPR002323">
    <property type="entry name" value="Cyt_CIE"/>
</dbReference>
<gene>
    <name evidence="10" type="ORF">LLY24_00605</name>
</gene>
<evidence type="ECO:0000313" key="10">
    <source>
        <dbReference type="EMBL" id="MCS2607820.1"/>
    </source>
</evidence>
<keyword evidence="3 6" id="KW-0479">Metal-binding</keyword>
<dbReference type="InterPro" id="IPR036909">
    <property type="entry name" value="Cyt_c-like_dom_sf"/>
</dbReference>
<protein>
    <submittedName>
        <fullName evidence="10">C-type cytochrome</fullName>
    </submittedName>
</protein>
<feature type="region of interest" description="Disordered" evidence="7">
    <location>
        <begin position="50"/>
        <end position="76"/>
    </location>
</feature>
<keyword evidence="4" id="KW-0249">Electron transport</keyword>
<dbReference type="RefSeq" id="WP_259034329.1">
    <property type="nucleotide sequence ID" value="NZ_JAJISC010000001.1"/>
</dbReference>
<keyword evidence="2 6" id="KW-0349">Heme</keyword>
<dbReference type="InterPro" id="IPR009056">
    <property type="entry name" value="Cyt_c-like_dom"/>
</dbReference>
<proteinExistence type="predicted"/>
<evidence type="ECO:0000256" key="3">
    <source>
        <dbReference type="ARBA" id="ARBA00022723"/>
    </source>
</evidence>
<feature type="signal peptide" evidence="8">
    <location>
        <begin position="1"/>
        <end position="25"/>
    </location>
</feature>
<evidence type="ECO:0000256" key="7">
    <source>
        <dbReference type="SAM" id="MobiDB-lite"/>
    </source>
</evidence>
<dbReference type="Pfam" id="PF13442">
    <property type="entry name" value="Cytochrome_CBB3"/>
    <property type="match status" value="1"/>
</dbReference>
<evidence type="ECO:0000256" key="6">
    <source>
        <dbReference type="PROSITE-ProRule" id="PRU00433"/>
    </source>
</evidence>
<evidence type="ECO:0000259" key="9">
    <source>
        <dbReference type="PROSITE" id="PS51007"/>
    </source>
</evidence>
<reference evidence="10" key="1">
    <citation type="submission" date="2021-11" db="EMBL/GenBank/DDBJ databases">
        <title>Halomonas sp., isolated from a coastal aquaculture zone in Dongshan Bay.</title>
        <authorList>
            <person name="Lin W."/>
        </authorList>
    </citation>
    <scope>NUCLEOTIDE SEQUENCE</scope>
    <source>
        <strain evidence="10">Yzlin-01</strain>
    </source>
</reference>
<sequence length="161" mass="16755">MSKTFAQVMGILMTLSLFSVNVALASENEAERQAIIERIAPTGQLCVQGQACGPDAPPPEVAASEADTPEAGTPEEEALPRLDGEALYSSAGCAACHRSGIAGAPVLGDSASWVGYLDKGMETLYEGAIRGIGAMPARGGNPRLSDEEIEAIVDYMVEQVE</sequence>
<evidence type="ECO:0000313" key="11">
    <source>
        <dbReference type="Proteomes" id="UP001165542"/>
    </source>
</evidence>
<dbReference type="Proteomes" id="UP001165542">
    <property type="component" value="Unassembled WGS sequence"/>
</dbReference>
<dbReference type="PANTHER" id="PTHR40942:SF2">
    <property type="entry name" value="CYTOCHROME-RELATED"/>
    <property type="match status" value="1"/>
</dbReference>
<comment type="caution">
    <text evidence="10">The sequence shown here is derived from an EMBL/GenBank/DDBJ whole genome shotgun (WGS) entry which is preliminary data.</text>
</comment>
<evidence type="ECO:0000256" key="4">
    <source>
        <dbReference type="ARBA" id="ARBA00022982"/>
    </source>
</evidence>
<evidence type="ECO:0000256" key="5">
    <source>
        <dbReference type="ARBA" id="ARBA00023004"/>
    </source>
</evidence>
<keyword evidence="11" id="KW-1185">Reference proteome</keyword>
<keyword evidence="8" id="KW-0732">Signal</keyword>